<evidence type="ECO:0000313" key="11">
    <source>
        <dbReference type="EMBL" id="KPM09062.1"/>
    </source>
</evidence>
<dbReference type="CDD" id="cd09336">
    <property type="entry name" value="LIM1_Paxillin_like"/>
    <property type="match status" value="1"/>
</dbReference>
<dbReference type="Gene3D" id="2.10.110.10">
    <property type="entry name" value="Cysteine Rich Protein"/>
    <property type="match status" value="1"/>
</dbReference>
<organism evidence="11 12">
    <name type="scientific">Sarcoptes scabiei</name>
    <name type="common">Itch mite</name>
    <name type="synonym">Acarus scabiei</name>
    <dbReference type="NCBI Taxonomy" id="52283"/>
    <lineage>
        <taxon>Eukaryota</taxon>
        <taxon>Metazoa</taxon>
        <taxon>Ecdysozoa</taxon>
        <taxon>Arthropoda</taxon>
        <taxon>Chelicerata</taxon>
        <taxon>Arachnida</taxon>
        <taxon>Acari</taxon>
        <taxon>Acariformes</taxon>
        <taxon>Sarcoptiformes</taxon>
        <taxon>Astigmata</taxon>
        <taxon>Psoroptidia</taxon>
        <taxon>Sarcoptoidea</taxon>
        <taxon>Sarcoptidae</taxon>
        <taxon>Sarcoptinae</taxon>
        <taxon>Sarcoptes</taxon>
    </lineage>
</organism>
<dbReference type="AlphaFoldDB" id="A0A132ADK9"/>
<comment type="subcellular location">
    <subcellularLocation>
        <location evidence="2">Cell junction</location>
        <location evidence="2">Focal adhesion</location>
    </subcellularLocation>
    <subcellularLocation>
        <location evidence="1">Cytoplasm</location>
        <location evidence="1">Cytoskeleton</location>
    </subcellularLocation>
</comment>
<dbReference type="GO" id="GO:0061061">
    <property type="term" value="P:muscle structure development"/>
    <property type="evidence" value="ECO:0007669"/>
    <property type="project" value="TreeGrafter"/>
</dbReference>
<dbReference type="SMART" id="SM00132">
    <property type="entry name" value="LIM"/>
    <property type="match status" value="1"/>
</dbReference>
<evidence type="ECO:0000256" key="5">
    <source>
        <dbReference type="ARBA" id="ARBA00022737"/>
    </source>
</evidence>
<keyword evidence="5" id="KW-0677">Repeat</keyword>
<dbReference type="GO" id="GO:0005925">
    <property type="term" value="C:focal adhesion"/>
    <property type="evidence" value="ECO:0007669"/>
    <property type="project" value="UniProtKB-SubCell"/>
</dbReference>
<evidence type="ECO:0000256" key="8">
    <source>
        <dbReference type="ARBA" id="ARBA00023038"/>
    </source>
</evidence>
<keyword evidence="9" id="KW-0206">Cytoskeleton</keyword>
<name>A0A132ADK9_SARSC</name>
<dbReference type="GO" id="GO:0051371">
    <property type="term" value="F:muscle alpha-actinin binding"/>
    <property type="evidence" value="ECO:0007669"/>
    <property type="project" value="TreeGrafter"/>
</dbReference>
<dbReference type="GO" id="GO:0030018">
    <property type="term" value="C:Z disc"/>
    <property type="evidence" value="ECO:0007669"/>
    <property type="project" value="TreeGrafter"/>
</dbReference>
<dbReference type="SUPFAM" id="SSF57716">
    <property type="entry name" value="Glucocorticoid receptor-like (DNA-binding domain)"/>
    <property type="match status" value="2"/>
</dbReference>
<evidence type="ECO:0000256" key="2">
    <source>
        <dbReference type="ARBA" id="ARBA00004246"/>
    </source>
</evidence>
<keyword evidence="4" id="KW-0479">Metal-binding</keyword>
<dbReference type="PANTHER" id="PTHR24214:SF62">
    <property type="entry name" value="LEUPAXIN"/>
    <property type="match status" value="1"/>
</dbReference>
<keyword evidence="3" id="KW-0963">Cytoplasm</keyword>
<dbReference type="VEuPathDB" id="VectorBase:SSCA006136"/>
<protein>
    <submittedName>
        <fullName evidence="11">Paxillin-like LIM domain containing protein</fullName>
    </submittedName>
</protein>
<dbReference type="OrthoDB" id="15567at2759"/>
<dbReference type="GO" id="GO:0001725">
    <property type="term" value="C:stress fiber"/>
    <property type="evidence" value="ECO:0007669"/>
    <property type="project" value="TreeGrafter"/>
</dbReference>
<dbReference type="GO" id="GO:0005912">
    <property type="term" value="C:adherens junction"/>
    <property type="evidence" value="ECO:0007669"/>
    <property type="project" value="TreeGrafter"/>
</dbReference>
<dbReference type="FunFam" id="2.10.110.10:FF:000008">
    <property type="entry name" value="Paxillin isoform 1"/>
    <property type="match status" value="1"/>
</dbReference>
<dbReference type="EMBL" id="JXLN01013078">
    <property type="protein sequence ID" value="KPM09062.1"/>
    <property type="molecule type" value="Genomic_DNA"/>
</dbReference>
<reference evidence="11 12" key="1">
    <citation type="journal article" date="2015" name="Parasit. Vectors">
        <title>Draft genome of the scabies mite.</title>
        <authorList>
            <person name="Rider S.D.Jr."/>
            <person name="Morgan M.S."/>
            <person name="Arlian L.G."/>
        </authorList>
    </citation>
    <scope>NUCLEOTIDE SEQUENCE [LARGE SCALE GENOMIC DNA]</scope>
    <source>
        <strain evidence="11">Arlian Lab</strain>
    </source>
</reference>
<gene>
    <name evidence="11" type="ORF">QR98_0075920</name>
</gene>
<evidence type="ECO:0000313" key="12">
    <source>
        <dbReference type="Proteomes" id="UP000616769"/>
    </source>
</evidence>
<dbReference type="GO" id="GO:0003779">
    <property type="term" value="F:actin binding"/>
    <property type="evidence" value="ECO:0007669"/>
    <property type="project" value="TreeGrafter"/>
</dbReference>
<dbReference type="GO" id="GO:0007507">
    <property type="term" value="P:heart development"/>
    <property type="evidence" value="ECO:0007669"/>
    <property type="project" value="TreeGrafter"/>
</dbReference>
<proteinExistence type="predicted"/>
<evidence type="ECO:0000256" key="1">
    <source>
        <dbReference type="ARBA" id="ARBA00004245"/>
    </source>
</evidence>
<evidence type="ECO:0000256" key="10">
    <source>
        <dbReference type="SAM" id="MobiDB-lite"/>
    </source>
</evidence>
<feature type="compositionally biased region" description="Polar residues" evidence="10">
    <location>
        <begin position="1"/>
        <end position="17"/>
    </location>
</feature>
<dbReference type="Proteomes" id="UP000616769">
    <property type="component" value="Unassembled WGS sequence"/>
</dbReference>
<evidence type="ECO:0000256" key="7">
    <source>
        <dbReference type="ARBA" id="ARBA00022949"/>
    </source>
</evidence>
<dbReference type="Pfam" id="PF00412">
    <property type="entry name" value="LIM"/>
    <property type="match status" value="1"/>
</dbReference>
<evidence type="ECO:0000256" key="6">
    <source>
        <dbReference type="ARBA" id="ARBA00022833"/>
    </source>
</evidence>
<accession>A0A132ADK9</accession>
<dbReference type="GO" id="GO:0046872">
    <property type="term" value="F:metal ion binding"/>
    <property type="evidence" value="ECO:0007669"/>
    <property type="project" value="UniProtKB-KW"/>
</dbReference>
<keyword evidence="8" id="KW-0440">LIM domain</keyword>
<feature type="region of interest" description="Disordered" evidence="10">
    <location>
        <begin position="1"/>
        <end position="22"/>
    </location>
</feature>
<sequence length="222" mass="24861">MSSSFQDTSRNATQSPSRIEPISEYNRQLVNIQPQKAQMLENPVIQIPLPSGHGPASHATRELDDLMASLSDFKANQATRTPASKSNLISLGKIQVPTQKYAPILNSDLDSMIGNLEIDLNRQGINTIPKGDCQACGRSIVGQVVTALGTTWHPEHFTCAKCSQKLGDSTFFERDGVAYCEQDYHRLFSPKCNHCNQPIYDVSLKSKTQREREIWRKKEKNK</sequence>
<comment type="caution">
    <text evidence="11">The sequence shown here is derived from an EMBL/GenBank/DDBJ whole genome shotgun (WGS) entry which is preliminary data.</text>
</comment>
<evidence type="ECO:0000256" key="9">
    <source>
        <dbReference type="ARBA" id="ARBA00023212"/>
    </source>
</evidence>
<dbReference type="InterPro" id="IPR050604">
    <property type="entry name" value="PDZ-LIM_domain"/>
</dbReference>
<keyword evidence="6" id="KW-0862">Zinc</keyword>
<dbReference type="GO" id="GO:0030036">
    <property type="term" value="P:actin cytoskeleton organization"/>
    <property type="evidence" value="ECO:0007669"/>
    <property type="project" value="TreeGrafter"/>
</dbReference>
<dbReference type="InterPro" id="IPR047075">
    <property type="entry name" value="Paxillin_TGFB1I1_LIM_dom1"/>
</dbReference>
<keyword evidence="7" id="KW-0965">Cell junction</keyword>
<dbReference type="PROSITE" id="PS50023">
    <property type="entry name" value="LIM_DOMAIN_2"/>
    <property type="match status" value="1"/>
</dbReference>
<dbReference type="PANTHER" id="PTHR24214">
    <property type="entry name" value="PDZ AND LIM DOMAIN PROTEIN ZASP"/>
    <property type="match status" value="1"/>
</dbReference>
<dbReference type="PROSITE" id="PS00478">
    <property type="entry name" value="LIM_DOMAIN_1"/>
    <property type="match status" value="1"/>
</dbReference>
<evidence type="ECO:0000256" key="4">
    <source>
        <dbReference type="ARBA" id="ARBA00022723"/>
    </source>
</evidence>
<evidence type="ECO:0000256" key="3">
    <source>
        <dbReference type="ARBA" id="ARBA00022490"/>
    </source>
</evidence>
<dbReference type="InterPro" id="IPR001781">
    <property type="entry name" value="Znf_LIM"/>
</dbReference>
<dbReference type="GO" id="GO:0031941">
    <property type="term" value="C:filamentous actin"/>
    <property type="evidence" value="ECO:0007669"/>
    <property type="project" value="TreeGrafter"/>
</dbReference>